<evidence type="ECO:0000313" key="2">
    <source>
        <dbReference type="EMBL" id="TFC99704.1"/>
    </source>
</evidence>
<sequence>MHGKEHLAQQAFRDILGATVSAAGGLNTDQFGTFAGDIPRTLSPRSAARAKARLGMQIAGTTLGLASEGSFSSGFGPLVENTEILLFIDKTLGLELVEGAVNISALPGGRRVDNADSALAFASAAGFPEQGVIVQSTNDNHLTVYKNFTQLSDLEETVDMLLTDQSTVTILPDYRAHKSPARAETIRRLSYQMARRLATPCSLCQAPGFGQVDIERGVPCSDCRSATALIAADLHGCGRCTHRTRIPRGQATADPQWCDYCNP</sequence>
<protein>
    <recommendedName>
        <fullName evidence="1">DUF6671 domain-containing protein</fullName>
    </recommendedName>
</protein>
<dbReference type="InterPro" id="IPR046612">
    <property type="entry name" value="DUF6671"/>
</dbReference>
<accession>A0ABY2J4E9</accession>
<gene>
    <name evidence="2" type="ORF">E3T25_14490</name>
</gene>
<reference evidence="2 3" key="1">
    <citation type="submission" date="2019-03" db="EMBL/GenBank/DDBJ databases">
        <title>Genomics of glacier-inhabiting Cryobacterium strains.</title>
        <authorList>
            <person name="Liu Q."/>
            <person name="Xin Y.-H."/>
        </authorList>
    </citation>
    <scope>NUCLEOTIDE SEQUENCE [LARGE SCALE GENOMIC DNA]</scope>
    <source>
        <strain evidence="2 3">TMT2-16</strain>
    </source>
</reference>
<dbReference type="Pfam" id="PF20376">
    <property type="entry name" value="DUF6671"/>
    <property type="match status" value="1"/>
</dbReference>
<name>A0ABY2J4E9_9MICO</name>
<proteinExistence type="predicted"/>
<evidence type="ECO:0000313" key="3">
    <source>
        <dbReference type="Proteomes" id="UP000297851"/>
    </source>
</evidence>
<keyword evidence="3" id="KW-1185">Reference proteome</keyword>
<evidence type="ECO:0000259" key="1">
    <source>
        <dbReference type="Pfam" id="PF20376"/>
    </source>
</evidence>
<organism evidence="2 3">
    <name type="scientific">Cryobacterium sandaracinum</name>
    <dbReference type="NCBI Taxonomy" id="1259247"/>
    <lineage>
        <taxon>Bacteria</taxon>
        <taxon>Bacillati</taxon>
        <taxon>Actinomycetota</taxon>
        <taxon>Actinomycetes</taxon>
        <taxon>Micrococcales</taxon>
        <taxon>Microbacteriaceae</taxon>
        <taxon>Cryobacterium</taxon>
    </lineage>
</organism>
<feature type="domain" description="DUF6671" evidence="1">
    <location>
        <begin position="51"/>
        <end position="263"/>
    </location>
</feature>
<dbReference type="RefSeq" id="WP_134375077.1">
    <property type="nucleotide sequence ID" value="NZ_SOGO01000039.1"/>
</dbReference>
<dbReference type="EMBL" id="SOGO01000039">
    <property type="protein sequence ID" value="TFC99704.1"/>
    <property type="molecule type" value="Genomic_DNA"/>
</dbReference>
<comment type="caution">
    <text evidence="2">The sequence shown here is derived from an EMBL/GenBank/DDBJ whole genome shotgun (WGS) entry which is preliminary data.</text>
</comment>
<dbReference type="Proteomes" id="UP000297851">
    <property type="component" value="Unassembled WGS sequence"/>
</dbReference>